<dbReference type="InterPro" id="IPR000639">
    <property type="entry name" value="Epox_hydrolase-like"/>
</dbReference>
<evidence type="ECO:0000259" key="2">
    <source>
        <dbReference type="Pfam" id="PF00561"/>
    </source>
</evidence>
<dbReference type="GO" id="GO:0016787">
    <property type="term" value="F:hydrolase activity"/>
    <property type="evidence" value="ECO:0007669"/>
    <property type="project" value="UniProtKB-KW"/>
</dbReference>
<accession>A0A6J4V5E2</accession>
<gene>
    <name evidence="3" type="ORF">AVDCRST_MAG88-2239</name>
</gene>
<dbReference type="SUPFAM" id="SSF53474">
    <property type="entry name" value="alpha/beta-Hydrolases"/>
    <property type="match status" value="1"/>
</dbReference>
<sequence>MGMRPNRLEPPGLAHARAEVNGIWLHYVHGGSGTTGAAPLVLLHGFPQTWLIWRLVLPTLMARHHVVAVDLRGYGDSAKPPAAAGYDKGTMAADIHELVVRLGLTRPVIIGHDRGARVARRYALDHPDEIAGVALLDILPVEYVYDNLTAAEATRNYWHWVFQVVPDLPERLIEGHEEAYLERFFNRSPGLLERLHADGAWLEYRRTFLQPGAIAAALNDYRATLAVDVPRYRADRAARRRLNIPALLLWGATGALGKEPVLDIWREVANDVRGGPIADCGHYLPEEQPEAVAAELLRFAAECAGERSG</sequence>
<dbReference type="InterPro" id="IPR000073">
    <property type="entry name" value="AB_hydrolase_1"/>
</dbReference>
<organism evidence="3">
    <name type="scientific">uncultured Thermomicrobiales bacterium</name>
    <dbReference type="NCBI Taxonomy" id="1645740"/>
    <lineage>
        <taxon>Bacteria</taxon>
        <taxon>Pseudomonadati</taxon>
        <taxon>Thermomicrobiota</taxon>
        <taxon>Thermomicrobia</taxon>
        <taxon>Thermomicrobiales</taxon>
        <taxon>environmental samples</taxon>
    </lineage>
</organism>
<dbReference type="InterPro" id="IPR029058">
    <property type="entry name" value="AB_hydrolase_fold"/>
</dbReference>
<reference evidence="3" key="1">
    <citation type="submission" date="2020-02" db="EMBL/GenBank/DDBJ databases">
        <authorList>
            <person name="Meier V. D."/>
        </authorList>
    </citation>
    <scope>NUCLEOTIDE SEQUENCE</scope>
    <source>
        <strain evidence="3">AVDCRST_MAG88</strain>
    </source>
</reference>
<dbReference type="PRINTS" id="PR00412">
    <property type="entry name" value="EPOXHYDRLASE"/>
</dbReference>
<dbReference type="PRINTS" id="PR00111">
    <property type="entry name" value="ABHYDROLASE"/>
</dbReference>
<proteinExistence type="predicted"/>
<dbReference type="Gene3D" id="3.40.50.1820">
    <property type="entry name" value="alpha/beta hydrolase"/>
    <property type="match status" value="1"/>
</dbReference>
<keyword evidence="1" id="KW-0378">Hydrolase</keyword>
<evidence type="ECO:0000313" key="3">
    <source>
        <dbReference type="EMBL" id="CAA9569984.1"/>
    </source>
</evidence>
<feature type="domain" description="AB hydrolase-1" evidence="2">
    <location>
        <begin position="39"/>
        <end position="287"/>
    </location>
</feature>
<name>A0A6J4V5E2_9BACT</name>
<dbReference type="AlphaFoldDB" id="A0A6J4V5E2"/>
<dbReference type="PANTHER" id="PTHR43329">
    <property type="entry name" value="EPOXIDE HYDROLASE"/>
    <property type="match status" value="1"/>
</dbReference>
<dbReference type="EMBL" id="CADCWM010000575">
    <property type="protein sequence ID" value="CAA9569984.1"/>
    <property type="molecule type" value="Genomic_DNA"/>
</dbReference>
<protein>
    <recommendedName>
        <fullName evidence="2">AB hydrolase-1 domain-containing protein</fullName>
    </recommendedName>
</protein>
<evidence type="ECO:0000256" key="1">
    <source>
        <dbReference type="ARBA" id="ARBA00022801"/>
    </source>
</evidence>
<dbReference type="Pfam" id="PF00561">
    <property type="entry name" value="Abhydrolase_1"/>
    <property type="match status" value="1"/>
</dbReference>